<dbReference type="SUPFAM" id="SSF53335">
    <property type="entry name" value="S-adenosyl-L-methionine-dependent methyltransferases"/>
    <property type="match status" value="1"/>
</dbReference>
<name>A0A7X0FCU3_9HYPH</name>
<evidence type="ECO:0000313" key="1">
    <source>
        <dbReference type="EMBL" id="MBB6357341.1"/>
    </source>
</evidence>
<proteinExistence type="predicted"/>
<dbReference type="Proteomes" id="UP000536262">
    <property type="component" value="Unassembled WGS sequence"/>
</dbReference>
<keyword evidence="2" id="KW-1185">Reference proteome</keyword>
<dbReference type="InterPro" id="IPR029063">
    <property type="entry name" value="SAM-dependent_MTases_sf"/>
</dbReference>
<sequence>MDGFRKTSDPVEIAQLATKSKSPLAELYFTKAGGISLKWHHYLDIYHRYFTSYRNKPLRFLEIGIFDGGSFNVWRPYFGEQATIYGIDIEPTSAAKVEALGLNCHGRIGSQADPDFLRAVVAEMGGVDIVIDDGSHVAEHQLTSFRTLFPLLSDGGLYVCEDLHTSYWEGDWQGGYKRPGTFIEVTKDIIDSLHAWYAPIKNDLSDMQLHRSVPAIHIHDSMVVVEKAAVEPPVMIIR</sequence>
<dbReference type="AlphaFoldDB" id="A0A7X0FCU3"/>
<protein>
    <recommendedName>
        <fullName evidence="3">Class I SAM-dependent methyltransferase</fullName>
    </recommendedName>
</protein>
<dbReference type="Pfam" id="PF13578">
    <property type="entry name" value="Methyltransf_24"/>
    <property type="match status" value="1"/>
</dbReference>
<dbReference type="EMBL" id="JACHOU010000023">
    <property type="protein sequence ID" value="MBB6357341.1"/>
    <property type="molecule type" value="Genomic_DNA"/>
</dbReference>
<evidence type="ECO:0008006" key="3">
    <source>
        <dbReference type="Google" id="ProtNLM"/>
    </source>
</evidence>
<organism evidence="1 2">
    <name type="scientific">Aminobacter aganoensis</name>
    <dbReference type="NCBI Taxonomy" id="83264"/>
    <lineage>
        <taxon>Bacteria</taxon>
        <taxon>Pseudomonadati</taxon>
        <taxon>Pseudomonadota</taxon>
        <taxon>Alphaproteobacteria</taxon>
        <taxon>Hyphomicrobiales</taxon>
        <taxon>Phyllobacteriaceae</taxon>
        <taxon>Aminobacter</taxon>
    </lineage>
</organism>
<dbReference type="RefSeq" id="WP_055973473.1">
    <property type="nucleotide sequence ID" value="NZ_BAABEG010000001.1"/>
</dbReference>
<dbReference type="Gene3D" id="3.40.50.150">
    <property type="entry name" value="Vaccinia Virus protein VP39"/>
    <property type="match status" value="1"/>
</dbReference>
<accession>A0A7X0FCU3</accession>
<comment type="caution">
    <text evidence="1">The sequence shown here is derived from an EMBL/GenBank/DDBJ whole genome shotgun (WGS) entry which is preliminary data.</text>
</comment>
<evidence type="ECO:0000313" key="2">
    <source>
        <dbReference type="Proteomes" id="UP000536262"/>
    </source>
</evidence>
<reference evidence="1 2" key="1">
    <citation type="submission" date="2020-08" db="EMBL/GenBank/DDBJ databases">
        <title>Genomic Encyclopedia of Type Strains, Phase IV (KMG-IV): sequencing the most valuable type-strain genomes for metagenomic binning, comparative biology and taxonomic classification.</title>
        <authorList>
            <person name="Goeker M."/>
        </authorList>
    </citation>
    <scope>NUCLEOTIDE SEQUENCE [LARGE SCALE GENOMIC DNA]</scope>
    <source>
        <strain evidence="1 2">DSM 7051</strain>
    </source>
</reference>
<gene>
    <name evidence="1" type="ORF">GGR00_005163</name>
</gene>